<dbReference type="GO" id="GO:0051539">
    <property type="term" value="F:4 iron, 4 sulfur cluster binding"/>
    <property type="evidence" value="ECO:0007669"/>
    <property type="project" value="UniProtKB-KW"/>
</dbReference>
<evidence type="ECO:0000313" key="10">
    <source>
        <dbReference type="EMBL" id="QIQ09954.1"/>
    </source>
</evidence>
<dbReference type="GO" id="GO:0035598">
    <property type="term" value="F:tRNA (N(6)-L-threonylcarbamoyladenosine(37)-C(2))-methylthiotransferase activity"/>
    <property type="evidence" value="ECO:0007669"/>
    <property type="project" value="TreeGrafter"/>
</dbReference>
<evidence type="ECO:0000256" key="1">
    <source>
        <dbReference type="ARBA" id="ARBA00001966"/>
    </source>
</evidence>
<dbReference type="InterPro" id="IPR013848">
    <property type="entry name" value="Methylthiotransferase_N"/>
</dbReference>
<dbReference type="InterPro" id="IPR007197">
    <property type="entry name" value="rSAM"/>
</dbReference>
<dbReference type="InterPro" id="IPR005839">
    <property type="entry name" value="Methylthiotransferase"/>
</dbReference>
<feature type="domain" description="MTTase N-terminal" evidence="8">
    <location>
        <begin position="6"/>
        <end position="117"/>
    </location>
</feature>
<dbReference type="Gene3D" id="3.40.50.12160">
    <property type="entry name" value="Methylthiotransferase, N-terminal domain"/>
    <property type="match status" value="1"/>
</dbReference>
<dbReference type="PANTHER" id="PTHR11918:SF45">
    <property type="entry name" value="THREONYLCARBAMOYLADENOSINE TRNA METHYLTHIOTRANSFERASE"/>
    <property type="match status" value="1"/>
</dbReference>
<evidence type="ECO:0000259" key="9">
    <source>
        <dbReference type="PROSITE" id="PS51918"/>
    </source>
</evidence>
<organism evidence="10">
    <name type="scientific">uncultured Mycoplasmataceae bacterium</name>
    <dbReference type="NCBI Taxonomy" id="300027"/>
    <lineage>
        <taxon>Bacteria</taxon>
        <taxon>Bacillati</taxon>
        <taxon>Mycoplasmatota</taxon>
        <taxon>Mollicutes</taxon>
        <taxon>Mycoplasmataceae</taxon>
        <taxon>environmental samples</taxon>
    </lineage>
</organism>
<evidence type="ECO:0000256" key="2">
    <source>
        <dbReference type="ARBA" id="ARBA00022485"/>
    </source>
</evidence>
<dbReference type="NCBIfam" id="TIGR01579">
    <property type="entry name" value="MiaB-like-C"/>
    <property type="match status" value="1"/>
</dbReference>
<dbReference type="InterPro" id="IPR023404">
    <property type="entry name" value="rSAM_horseshoe"/>
</dbReference>
<accession>A0A6G9HGY0</accession>
<protein>
    <submittedName>
        <fullName evidence="10">tRNA (N(6)-L-threonylcarbamoyladenosine(37)-C(2))-methylthiotran sferase MtaB</fullName>
    </submittedName>
</protein>
<dbReference type="CDD" id="cd01335">
    <property type="entry name" value="Radical_SAM"/>
    <property type="match status" value="1"/>
</dbReference>
<keyword evidence="5" id="KW-0479">Metal-binding</keyword>
<dbReference type="PROSITE" id="PS01278">
    <property type="entry name" value="MTTASE_RADICAL"/>
    <property type="match status" value="1"/>
</dbReference>
<dbReference type="InterPro" id="IPR006467">
    <property type="entry name" value="MiaB-like_bact"/>
</dbReference>
<dbReference type="PANTHER" id="PTHR11918">
    <property type="entry name" value="RADICAL SAM PROTEINS"/>
    <property type="match status" value="1"/>
</dbReference>
<dbReference type="PROSITE" id="PS51449">
    <property type="entry name" value="MTTASE_N"/>
    <property type="match status" value="1"/>
</dbReference>
<sequence length="430" mass="49869">MQLKNKKFITINLGCRANAYETNCISSDFVTCGAIKINSIKDADICLINTCSVTNKADSKSKYFINKVLRKNKNILLVVMGCFSQTNPDYFKDFKNAIIIGNKYKNKVVDLIKEYKKKSIIKIENFSNITKFEKFNNISFIDNTRPFLKIQDGCNYMCSYCIIPFSRGRQRSLDHKIILDEIKELSKSHKEIVLTGINTAGYLDDSKVNFFNLLKKINEIKGDFRIRISSIEPFQINHQIIDLIANNPRFCQHIHLCLQSGSNQVLHSMNRKYTTDEFYSLVKYIRSKNKNISITTDYIVGFNNETDELFNESLKFLSKAKFSNMHIFPYSPRKYTAANRIENPVNESAKTNRFKIVNEINNKCTNEYLKQFINKSVNVLFEKPKQKNVQTGHSEYFFKVNVNTCKPLHNQILKIKITQVVNNNVFGIIK</sequence>
<comment type="cofactor">
    <cofactor evidence="1">
        <name>[4Fe-4S] cluster</name>
        <dbReference type="ChEBI" id="CHEBI:49883"/>
    </cofactor>
</comment>
<dbReference type="NCBIfam" id="TIGR00089">
    <property type="entry name" value="MiaB/RimO family radical SAM methylthiotransferase"/>
    <property type="match status" value="1"/>
</dbReference>
<dbReference type="PROSITE" id="PS51918">
    <property type="entry name" value="RADICAL_SAM"/>
    <property type="match status" value="1"/>
</dbReference>
<feature type="domain" description="Radical SAM core" evidence="9">
    <location>
        <begin position="140"/>
        <end position="367"/>
    </location>
</feature>
<dbReference type="SUPFAM" id="SSF102114">
    <property type="entry name" value="Radical SAM enzymes"/>
    <property type="match status" value="1"/>
</dbReference>
<keyword evidence="7" id="KW-0411">Iron-sulfur</keyword>
<keyword evidence="4" id="KW-0949">S-adenosyl-L-methionine</keyword>
<evidence type="ECO:0000256" key="7">
    <source>
        <dbReference type="ARBA" id="ARBA00023014"/>
    </source>
</evidence>
<dbReference type="InterPro" id="IPR058240">
    <property type="entry name" value="rSAM_sf"/>
</dbReference>
<dbReference type="InterPro" id="IPR006638">
    <property type="entry name" value="Elp3/MiaA/NifB-like_rSAM"/>
</dbReference>
<keyword evidence="2" id="KW-0004">4Fe-4S</keyword>
<evidence type="ECO:0000256" key="4">
    <source>
        <dbReference type="ARBA" id="ARBA00022691"/>
    </source>
</evidence>
<dbReference type="Pfam" id="PF04055">
    <property type="entry name" value="Radical_SAM"/>
    <property type="match status" value="1"/>
</dbReference>
<reference evidence="10" key="1">
    <citation type="journal article" date="2020" name="J. ISSAAS">
        <title>Lactobacilli and other gastrointestinal microbiota of Peromyscus leucopus, reservoir host for agents of Lyme disease and other zoonoses in North America.</title>
        <authorList>
            <person name="Milovic A."/>
            <person name="Bassam K."/>
            <person name="Shao H."/>
            <person name="Chatzistamou I."/>
            <person name="Tufts D.M."/>
            <person name="Diuk-Wasser M."/>
            <person name="Barbour A.G."/>
        </authorList>
    </citation>
    <scope>NUCLEOTIDE SEQUENCE</scope>
    <source>
        <strain evidence="10">LL85</strain>
    </source>
</reference>
<evidence type="ECO:0000256" key="3">
    <source>
        <dbReference type="ARBA" id="ARBA00022679"/>
    </source>
</evidence>
<evidence type="ECO:0000256" key="5">
    <source>
        <dbReference type="ARBA" id="ARBA00022723"/>
    </source>
</evidence>
<evidence type="ECO:0000256" key="6">
    <source>
        <dbReference type="ARBA" id="ARBA00023004"/>
    </source>
</evidence>
<dbReference type="GO" id="GO:0046872">
    <property type="term" value="F:metal ion binding"/>
    <property type="evidence" value="ECO:0007669"/>
    <property type="project" value="UniProtKB-KW"/>
</dbReference>
<keyword evidence="3" id="KW-0808">Transferase</keyword>
<keyword evidence="6" id="KW-0408">Iron</keyword>
<gene>
    <name evidence="10" type="ORF">PlMoll_1170</name>
</gene>
<dbReference type="InterPro" id="IPR038135">
    <property type="entry name" value="Methylthiotransferase_N_sf"/>
</dbReference>
<dbReference type="Gene3D" id="3.80.30.20">
    <property type="entry name" value="tm_1862 like domain"/>
    <property type="match status" value="1"/>
</dbReference>
<evidence type="ECO:0000259" key="8">
    <source>
        <dbReference type="PROSITE" id="PS51449"/>
    </source>
</evidence>
<name>A0A6G9HGY0_9MOLU</name>
<dbReference type="Pfam" id="PF00919">
    <property type="entry name" value="UPF0004"/>
    <property type="match status" value="1"/>
</dbReference>
<proteinExistence type="predicted"/>
<dbReference type="SFLD" id="SFLDS00029">
    <property type="entry name" value="Radical_SAM"/>
    <property type="match status" value="1"/>
</dbReference>
<dbReference type="InterPro" id="IPR020612">
    <property type="entry name" value="Methylthiotransferase_CS"/>
</dbReference>
<dbReference type="AlphaFoldDB" id="A0A6G9HGY0"/>
<dbReference type="EMBL" id="MN991199">
    <property type="protein sequence ID" value="QIQ09954.1"/>
    <property type="molecule type" value="Genomic_DNA"/>
</dbReference>
<dbReference type="SMART" id="SM00729">
    <property type="entry name" value="Elp3"/>
    <property type="match status" value="1"/>
</dbReference>
<dbReference type="SFLD" id="SFLDG01061">
    <property type="entry name" value="methylthiotransferase"/>
    <property type="match status" value="1"/>
</dbReference>
<dbReference type="SFLD" id="SFLDG01082">
    <property type="entry name" value="B12-binding_domain_containing"/>
    <property type="match status" value="1"/>
</dbReference>